<accession>A0A0G1PNM2</accession>
<comment type="caution">
    <text evidence="2">The sequence shown here is derived from an EMBL/GenBank/DDBJ whole genome shotgun (WGS) entry which is preliminary data.</text>
</comment>
<sequence length="361" mass="41552">MTHTKKWILILGVLCFAIGVAVVTFFFQKPIVQTSDSSVTEEVPNLVSPDTSSEMEDLPTGTYMTFIINVHDWVYPKESIATVNRVLDLHEQYQIPVDMYVDDPLVQLYVNEAPELIERLKTSPLVAVSYHVRPPAPYHSFDFVGMDTLSQEVLEDLLYDYETSRVDLETGEPTDDPGGYAYLKEVMGYAPYAVGGNSANVRVAKALADVYAHMGATFWVSHNRLIEWRDQYEDLWQRPEDVEVKMYERKTYMSAQTLIEEALKDLPSYRPAFVNLKWHENNFYTSGTTWGAVYWEDPESKNGDFEPPFDLSRAGEGVLMKTEDQQTEQWRRYEEALQYAQDHANTITVVNMRMLAEYLPK</sequence>
<organism evidence="2 3">
    <name type="scientific">Candidatus Uhrbacteria bacterium GW2011_GWF2_46_218</name>
    <dbReference type="NCBI Taxonomy" id="1619001"/>
    <lineage>
        <taxon>Bacteria</taxon>
        <taxon>Candidatus Uhriibacteriota</taxon>
    </lineage>
</organism>
<protein>
    <submittedName>
        <fullName evidence="2">Uncharacterized protein</fullName>
    </submittedName>
</protein>
<reference evidence="2 3" key="1">
    <citation type="journal article" date="2015" name="Nature">
        <title>rRNA introns, odd ribosomes, and small enigmatic genomes across a large radiation of phyla.</title>
        <authorList>
            <person name="Brown C.T."/>
            <person name="Hug L.A."/>
            <person name="Thomas B.C."/>
            <person name="Sharon I."/>
            <person name="Castelle C.J."/>
            <person name="Singh A."/>
            <person name="Wilkins M.J."/>
            <person name="Williams K.H."/>
            <person name="Banfield J.F."/>
        </authorList>
    </citation>
    <scope>NUCLEOTIDE SEQUENCE [LARGE SCALE GENOMIC DNA]</scope>
</reference>
<name>A0A0G1PNM2_9BACT</name>
<proteinExistence type="predicted"/>
<dbReference type="AlphaFoldDB" id="A0A0G1PNM2"/>
<keyword evidence="1" id="KW-0472">Membrane</keyword>
<evidence type="ECO:0000313" key="2">
    <source>
        <dbReference type="EMBL" id="KKU34366.1"/>
    </source>
</evidence>
<keyword evidence="1" id="KW-1133">Transmembrane helix</keyword>
<evidence type="ECO:0000256" key="1">
    <source>
        <dbReference type="SAM" id="Phobius"/>
    </source>
</evidence>
<dbReference type="EMBL" id="LCMG01000001">
    <property type="protein sequence ID" value="KKU34366.1"/>
    <property type="molecule type" value="Genomic_DNA"/>
</dbReference>
<feature type="transmembrane region" description="Helical" evidence="1">
    <location>
        <begin position="7"/>
        <end position="27"/>
    </location>
</feature>
<dbReference type="Proteomes" id="UP000034705">
    <property type="component" value="Unassembled WGS sequence"/>
</dbReference>
<gene>
    <name evidence="2" type="ORF">UX45_C0001G0075</name>
</gene>
<keyword evidence="1" id="KW-0812">Transmembrane</keyword>
<evidence type="ECO:0000313" key="3">
    <source>
        <dbReference type="Proteomes" id="UP000034705"/>
    </source>
</evidence>